<keyword evidence="3" id="KW-1185">Reference proteome</keyword>
<comment type="caution">
    <text evidence="2">The sequence shown here is derived from an EMBL/GenBank/DDBJ whole genome shotgun (WGS) entry which is preliminary data.</text>
</comment>
<protein>
    <submittedName>
        <fullName evidence="2">Uncharacterized protein</fullName>
    </submittedName>
</protein>
<accession>A0A4V3WM39</accession>
<feature type="region of interest" description="Disordered" evidence="1">
    <location>
        <begin position="43"/>
        <end position="63"/>
    </location>
</feature>
<feature type="compositionally biased region" description="Low complexity" evidence="1">
    <location>
        <begin position="106"/>
        <end position="121"/>
    </location>
</feature>
<organism evidence="2 3">
    <name type="scientific">Camellia sinensis var. sinensis</name>
    <name type="common">China tea</name>
    <dbReference type="NCBI Taxonomy" id="542762"/>
    <lineage>
        <taxon>Eukaryota</taxon>
        <taxon>Viridiplantae</taxon>
        <taxon>Streptophyta</taxon>
        <taxon>Embryophyta</taxon>
        <taxon>Tracheophyta</taxon>
        <taxon>Spermatophyta</taxon>
        <taxon>Magnoliopsida</taxon>
        <taxon>eudicotyledons</taxon>
        <taxon>Gunneridae</taxon>
        <taxon>Pentapetalae</taxon>
        <taxon>asterids</taxon>
        <taxon>Ericales</taxon>
        <taxon>Theaceae</taxon>
        <taxon>Camellia</taxon>
    </lineage>
</organism>
<sequence length="247" mass="27187">MLPRVRPRSTISSPYPIFSTSNHHVTRRLLSPKPLHLTLRSRPSAMVGPPARPTFAVSPLRDRPLHGRPSSTALFMVGPPARPTFAVGPLRDHSLHSRPSRLANIRGRPSSRPPSTRSALPLGQPSWSPLLVVDLPTRPTFTVDPLRGWPSQSVALHSRTTFSSLSSDSKRSTVCSLHFRSPRCAVDTPYEANLCRRRRDKKTLNSDIEEMELHCSTGEGGLIATVARNSSLQRGSGRGERETESSS</sequence>
<feature type="region of interest" description="Disordered" evidence="1">
    <location>
        <begin position="90"/>
        <end position="123"/>
    </location>
</feature>
<gene>
    <name evidence="2" type="ORF">TEA_012003</name>
</gene>
<name>A0A4V3WM39_CAMSN</name>
<proteinExistence type="predicted"/>
<evidence type="ECO:0000256" key="1">
    <source>
        <dbReference type="SAM" id="MobiDB-lite"/>
    </source>
</evidence>
<evidence type="ECO:0000313" key="2">
    <source>
        <dbReference type="EMBL" id="THG07197.1"/>
    </source>
</evidence>
<dbReference type="AlphaFoldDB" id="A0A4V3WM39"/>
<reference evidence="2 3" key="1">
    <citation type="journal article" date="2018" name="Proc. Natl. Acad. Sci. U.S.A.">
        <title>Draft genome sequence of Camellia sinensis var. sinensis provides insights into the evolution of the tea genome and tea quality.</title>
        <authorList>
            <person name="Wei C."/>
            <person name="Yang H."/>
            <person name="Wang S."/>
            <person name="Zhao J."/>
            <person name="Liu C."/>
            <person name="Gao L."/>
            <person name="Xia E."/>
            <person name="Lu Y."/>
            <person name="Tai Y."/>
            <person name="She G."/>
            <person name="Sun J."/>
            <person name="Cao H."/>
            <person name="Tong W."/>
            <person name="Gao Q."/>
            <person name="Li Y."/>
            <person name="Deng W."/>
            <person name="Jiang X."/>
            <person name="Wang W."/>
            <person name="Chen Q."/>
            <person name="Zhang S."/>
            <person name="Li H."/>
            <person name="Wu J."/>
            <person name="Wang P."/>
            <person name="Li P."/>
            <person name="Shi C."/>
            <person name="Zheng F."/>
            <person name="Jian J."/>
            <person name="Huang B."/>
            <person name="Shan D."/>
            <person name="Shi M."/>
            <person name="Fang C."/>
            <person name="Yue Y."/>
            <person name="Li F."/>
            <person name="Li D."/>
            <person name="Wei S."/>
            <person name="Han B."/>
            <person name="Jiang C."/>
            <person name="Yin Y."/>
            <person name="Xia T."/>
            <person name="Zhang Z."/>
            <person name="Bennetzen J.L."/>
            <person name="Zhao S."/>
            <person name="Wan X."/>
        </authorList>
    </citation>
    <scope>NUCLEOTIDE SEQUENCE [LARGE SCALE GENOMIC DNA]</scope>
    <source>
        <strain evidence="3">cv. Shuchazao</strain>
        <tissue evidence="2">Leaf</tissue>
    </source>
</reference>
<dbReference type="Proteomes" id="UP000306102">
    <property type="component" value="Unassembled WGS sequence"/>
</dbReference>
<evidence type="ECO:0000313" key="3">
    <source>
        <dbReference type="Proteomes" id="UP000306102"/>
    </source>
</evidence>
<dbReference type="EMBL" id="SDRB02010195">
    <property type="protein sequence ID" value="THG07197.1"/>
    <property type="molecule type" value="Genomic_DNA"/>
</dbReference>